<accession>A0AAP0JEG9</accession>
<keyword evidence="4 5" id="KW-0134">Cell wall</keyword>
<comment type="subcellular location">
    <subcellularLocation>
        <location evidence="2 5">Secreted</location>
        <location evidence="2 5">Cell wall</location>
    </subcellularLocation>
</comment>
<sequence length="242" mass="25757">MISLFLSPLSPLIEPSRSPLSHRCFLLLPLPPLSLSPVISLPSLNFSIVDAIGAAGVSASPKPKLFALAAIGASVGSAVAVCWRLEPPKPLPVALFRRFPKPSLLFAAPQVSSVREVAELYGSEKSFVVEVQRALSGLHYTALLDQASLVKSGGFTICSNEAGFRNQMLDAIKGVSKSNKNVLFINSCFAHCQSERQDTWFADDSPMIQDKHHQGVVGGGAGDGVGPMVVFSGLEVMENQLD</sequence>
<dbReference type="AlphaFoldDB" id="A0AAP0JEG9"/>
<evidence type="ECO:0000256" key="1">
    <source>
        <dbReference type="ARBA" id="ARBA00003534"/>
    </source>
</evidence>
<evidence type="ECO:0000313" key="7">
    <source>
        <dbReference type="Proteomes" id="UP001419268"/>
    </source>
</evidence>
<dbReference type="Proteomes" id="UP001419268">
    <property type="component" value="Unassembled WGS sequence"/>
</dbReference>
<dbReference type="InterPro" id="IPR004963">
    <property type="entry name" value="PAE/NOTUM"/>
</dbReference>
<gene>
    <name evidence="6" type="ORF">Scep_012179</name>
</gene>
<dbReference type="EC" id="3.1.1.-" evidence="5"/>
<keyword evidence="5" id="KW-0378">Hydrolase</keyword>
<keyword evidence="5" id="KW-0964">Secreted</keyword>
<comment type="similarity">
    <text evidence="3 5">Belongs to the pectinacetylesterase family.</text>
</comment>
<dbReference type="EMBL" id="JBBNAG010000005">
    <property type="protein sequence ID" value="KAK9132651.1"/>
    <property type="molecule type" value="Genomic_DNA"/>
</dbReference>
<evidence type="ECO:0000256" key="2">
    <source>
        <dbReference type="ARBA" id="ARBA00004191"/>
    </source>
</evidence>
<proteinExistence type="inferred from homology"/>
<name>A0AAP0JEG9_9MAGN</name>
<comment type="caution">
    <text evidence="6">The sequence shown here is derived from an EMBL/GenBank/DDBJ whole genome shotgun (WGS) entry which is preliminary data.</text>
</comment>
<dbReference type="Pfam" id="PF03283">
    <property type="entry name" value="PAE"/>
    <property type="match status" value="1"/>
</dbReference>
<evidence type="ECO:0000313" key="6">
    <source>
        <dbReference type="EMBL" id="KAK9132651.1"/>
    </source>
</evidence>
<evidence type="ECO:0000256" key="3">
    <source>
        <dbReference type="ARBA" id="ARBA00005784"/>
    </source>
</evidence>
<evidence type="ECO:0000256" key="4">
    <source>
        <dbReference type="ARBA" id="ARBA00022512"/>
    </source>
</evidence>
<keyword evidence="5" id="KW-0961">Cell wall biogenesis/degradation</keyword>
<reference evidence="6 7" key="1">
    <citation type="submission" date="2024-01" db="EMBL/GenBank/DDBJ databases">
        <title>Genome assemblies of Stephania.</title>
        <authorList>
            <person name="Yang L."/>
        </authorList>
    </citation>
    <scope>NUCLEOTIDE SEQUENCE [LARGE SCALE GENOMIC DNA]</scope>
    <source>
        <strain evidence="6">JXDWG</strain>
        <tissue evidence="6">Leaf</tissue>
    </source>
</reference>
<organism evidence="6 7">
    <name type="scientific">Stephania cephalantha</name>
    <dbReference type="NCBI Taxonomy" id="152367"/>
    <lineage>
        <taxon>Eukaryota</taxon>
        <taxon>Viridiplantae</taxon>
        <taxon>Streptophyta</taxon>
        <taxon>Embryophyta</taxon>
        <taxon>Tracheophyta</taxon>
        <taxon>Spermatophyta</taxon>
        <taxon>Magnoliopsida</taxon>
        <taxon>Ranunculales</taxon>
        <taxon>Menispermaceae</taxon>
        <taxon>Menispermoideae</taxon>
        <taxon>Cissampelideae</taxon>
        <taxon>Stephania</taxon>
    </lineage>
</organism>
<dbReference type="GO" id="GO:0016787">
    <property type="term" value="F:hydrolase activity"/>
    <property type="evidence" value="ECO:0007669"/>
    <property type="project" value="UniProtKB-KW"/>
</dbReference>
<comment type="function">
    <text evidence="1 5">Hydrolyzes acetyl esters in homogalacturonan regions of pectin. In type I primary cell wall, galacturonic acid residues of pectin can be acetylated at the O-2 and O-3 positions. Decreasing the degree of acetylation of pectin gels in vitro alters their physical properties.</text>
</comment>
<keyword evidence="7" id="KW-1185">Reference proteome</keyword>
<dbReference type="GO" id="GO:0071555">
    <property type="term" value="P:cell wall organization"/>
    <property type="evidence" value="ECO:0007669"/>
    <property type="project" value="UniProtKB-KW"/>
</dbReference>
<evidence type="ECO:0000256" key="5">
    <source>
        <dbReference type="RuleBase" id="RU363114"/>
    </source>
</evidence>
<protein>
    <recommendedName>
        <fullName evidence="5">Pectin acetylesterase</fullName>
        <ecNumber evidence="5">3.1.1.-</ecNumber>
    </recommendedName>
</protein>